<feature type="region of interest" description="Disordered" evidence="1">
    <location>
        <begin position="22"/>
        <end position="41"/>
    </location>
</feature>
<dbReference type="Proteomes" id="UP000663193">
    <property type="component" value="Chromosome 8"/>
</dbReference>
<organism evidence="2 3">
    <name type="scientific">Phaeosphaeria nodorum (strain SN15 / ATCC MYA-4574 / FGSC 10173)</name>
    <name type="common">Glume blotch fungus</name>
    <name type="synonym">Parastagonospora nodorum</name>
    <dbReference type="NCBI Taxonomy" id="321614"/>
    <lineage>
        <taxon>Eukaryota</taxon>
        <taxon>Fungi</taxon>
        <taxon>Dikarya</taxon>
        <taxon>Ascomycota</taxon>
        <taxon>Pezizomycotina</taxon>
        <taxon>Dothideomycetes</taxon>
        <taxon>Pleosporomycetidae</taxon>
        <taxon>Pleosporales</taxon>
        <taxon>Pleosporineae</taxon>
        <taxon>Phaeosphaeriaceae</taxon>
        <taxon>Parastagonospora</taxon>
    </lineage>
</organism>
<keyword evidence="3" id="KW-1185">Reference proteome</keyword>
<sequence>MSKLALDCRKFSRICQTQTDFRGSSHAIQTRHASNGPSTPSQEMTVAACWITDPYISCSITMLTVQASRLTSTLCDCNLSVLRARLTG</sequence>
<dbReference type="EMBL" id="CP069030">
    <property type="protein sequence ID" value="QRC98261.1"/>
    <property type="molecule type" value="Genomic_DNA"/>
</dbReference>
<name>A0A7U2F3Z8_PHANO</name>
<proteinExistence type="predicted"/>
<protein>
    <submittedName>
        <fullName evidence="2">Uncharacterized protein</fullName>
    </submittedName>
</protein>
<accession>A0A7U2F3Z8</accession>
<evidence type="ECO:0000313" key="2">
    <source>
        <dbReference type="EMBL" id="QRC98261.1"/>
    </source>
</evidence>
<dbReference type="AlphaFoldDB" id="A0A7U2F3Z8"/>
<evidence type="ECO:0000256" key="1">
    <source>
        <dbReference type="SAM" id="MobiDB-lite"/>
    </source>
</evidence>
<reference evidence="3" key="1">
    <citation type="journal article" date="2021" name="BMC Genomics">
        <title>Chromosome-level genome assembly and manually-curated proteome of model necrotroph Parastagonospora nodorum Sn15 reveals a genome-wide trove of candidate effector homologs, and redundancy of virulence-related functions within an accessory chromosome.</title>
        <authorList>
            <person name="Bertazzoni S."/>
            <person name="Jones D.A.B."/>
            <person name="Phan H.T."/>
            <person name="Tan K.-C."/>
            <person name="Hane J.K."/>
        </authorList>
    </citation>
    <scope>NUCLEOTIDE SEQUENCE [LARGE SCALE GENOMIC DNA]</scope>
    <source>
        <strain evidence="3">SN15 / ATCC MYA-4574 / FGSC 10173)</strain>
    </source>
</reference>
<evidence type="ECO:0000313" key="3">
    <source>
        <dbReference type="Proteomes" id="UP000663193"/>
    </source>
</evidence>
<gene>
    <name evidence="2" type="ORF">JI435_303140</name>
</gene>
<dbReference type="VEuPathDB" id="FungiDB:JI435_303140"/>